<dbReference type="PROSITE" id="PS51257">
    <property type="entry name" value="PROKAR_LIPOPROTEIN"/>
    <property type="match status" value="1"/>
</dbReference>
<reference evidence="7" key="1">
    <citation type="journal article" date="2017" name="Proc. Natl. Acad. Sci. U.S.A.">
        <title>Simulation of Deepwater Horizon oil plume reveals substrate specialization within a complex community of hydrocarbon-degraders.</title>
        <authorList>
            <person name="Hu P."/>
            <person name="Dubinsky E.A."/>
            <person name="Probst A.J."/>
            <person name="Wang J."/>
            <person name="Sieber C.M.K."/>
            <person name="Tom L.M."/>
            <person name="Gardinali P."/>
            <person name="Banfield J.F."/>
            <person name="Atlas R.M."/>
            <person name="Andersen G.L."/>
        </authorList>
    </citation>
    <scope>NUCLEOTIDE SEQUENCE [LARGE SCALE GENOMIC DNA]</scope>
</reference>
<protein>
    <recommendedName>
        <fullName evidence="5">Type II/III secretion system secretin-like domain-containing protein</fullName>
    </recommendedName>
</protein>
<evidence type="ECO:0000313" key="7">
    <source>
        <dbReference type="Proteomes" id="UP000196531"/>
    </source>
</evidence>
<dbReference type="GO" id="GO:0009306">
    <property type="term" value="P:protein secretion"/>
    <property type="evidence" value="ECO:0007669"/>
    <property type="project" value="InterPro"/>
</dbReference>
<accession>A0A1Y5FBT6</accession>
<feature type="domain" description="Type II/III secretion system secretin-like" evidence="5">
    <location>
        <begin position="260"/>
        <end position="408"/>
    </location>
</feature>
<sequence>MKSLIHIILLMTLISCSTVNVKKNSLKSSNLLDSEIKSCGEYIEKEKSNKFNEENLGIKNYLDKEKYTFEFLDLDVREALLELSTISNIPIVFGESVTGLITVNINEKSFLESLQMITSAGPFDYKFENDFYYVGVVMNKAPSWWRLAYNHNYYTKNLTPEEIINQINPLYREYLVGDNSRNVLTITAPRRILIDIMNQLAFADRARRQVKLNISISEVSNHGNKILSGLMGSPYRNGQLGQLVSLTREGLSSFVKNMRALQETGDVLVKANPTIITQDGLSALFASSVSDMNQTIRKKGHIIPLKAGINLKITPSITEKDNINLKIEHLEMGEIEGRKVTSHSLSTTIRVRKNESLLIGGMITSKDKTQVTKIPIISEIPLLGWFFKHEEKYKETSEVIFLIKPEILCD</sequence>
<dbReference type="InterPro" id="IPR003522">
    <property type="entry name" value="T3SS_OM_pore_YscC"/>
</dbReference>
<dbReference type="Pfam" id="PF00263">
    <property type="entry name" value="Secretin"/>
    <property type="match status" value="1"/>
</dbReference>
<comment type="caution">
    <text evidence="6">The sequence shown here is derived from an EMBL/GenBank/DDBJ whole genome shotgun (WGS) entry which is preliminary data.</text>
</comment>
<dbReference type="InterPro" id="IPR050810">
    <property type="entry name" value="Bact_Secretion_Sys_Channel"/>
</dbReference>
<dbReference type="InterPro" id="IPR004846">
    <property type="entry name" value="T2SS/T3SS_dom"/>
</dbReference>
<evidence type="ECO:0000256" key="3">
    <source>
        <dbReference type="ARBA" id="ARBA00023136"/>
    </source>
</evidence>
<comment type="similarity">
    <text evidence="4">Belongs to the bacterial secretin family.</text>
</comment>
<proteinExistence type="inferred from homology"/>
<name>A0A1Y5FBT6_9BACT</name>
<dbReference type="PANTHER" id="PTHR30332:SF24">
    <property type="entry name" value="SECRETIN GSPD-RELATED"/>
    <property type="match status" value="1"/>
</dbReference>
<keyword evidence="2" id="KW-0732">Signal</keyword>
<dbReference type="GO" id="GO:0015627">
    <property type="term" value="C:type II protein secretion system complex"/>
    <property type="evidence" value="ECO:0007669"/>
    <property type="project" value="TreeGrafter"/>
</dbReference>
<evidence type="ECO:0000256" key="2">
    <source>
        <dbReference type="ARBA" id="ARBA00022729"/>
    </source>
</evidence>
<keyword evidence="3" id="KW-0472">Membrane</keyword>
<evidence type="ECO:0000259" key="5">
    <source>
        <dbReference type="Pfam" id="PF00263"/>
    </source>
</evidence>
<evidence type="ECO:0000256" key="4">
    <source>
        <dbReference type="RuleBase" id="RU004003"/>
    </source>
</evidence>
<dbReference type="AlphaFoldDB" id="A0A1Y5FBT6"/>
<evidence type="ECO:0000313" key="6">
    <source>
        <dbReference type="EMBL" id="OUR99651.1"/>
    </source>
</evidence>
<organism evidence="6 7">
    <name type="scientific">Halobacteriovorax marinus</name>
    <dbReference type="NCBI Taxonomy" id="97084"/>
    <lineage>
        <taxon>Bacteria</taxon>
        <taxon>Pseudomonadati</taxon>
        <taxon>Bdellovibrionota</taxon>
        <taxon>Bacteriovoracia</taxon>
        <taxon>Bacteriovoracales</taxon>
        <taxon>Halobacteriovoraceae</taxon>
        <taxon>Halobacteriovorax</taxon>
    </lineage>
</organism>
<dbReference type="PRINTS" id="PR01337">
    <property type="entry name" value="TYPE3OMGPROT"/>
</dbReference>
<dbReference type="EMBL" id="MAAO01000002">
    <property type="protein sequence ID" value="OUR99651.1"/>
    <property type="molecule type" value="Genomic_DNA"/>
</dbReference>
<dbReference type="PANTHER" id="PTHR30332">
    <property type="entry name" value="PROBABLE GENERAL SECRETION PATHWAY PROTEIN D"/>
    <property type="match status" value="1"/>
</dbReference>
<gene>
    <name evidence="6" type="ORF">A9Q84_01110</name>
</gene>
<comment type="subcellular location">
    <subcellularLocation>
        <location evidence="1">Cell outer membrane</location>
    </subcellularLocation>
</comment>
<evidence type="ECO:0000256" key="1">
    <source>
        <dbReference type="ARBA" id="ARBA00004442"/>
    </source>
</evidence>
<dbReference type="GO" id="GO:0009279">
    <property type="term" value="C:cell outer membrane"/>
    <property type="evidence" value="ECO:0007669"/>
    <property type="project" value="UniProtKB-SubCell"/>
</dbReference>
<dbReference type="Proteomes" id="UP000196531">
    <property type="component" value="Unassembled WGS sequence"/>
</dbReference>